<dbReference type="PANTHER" id="PTHR30136:SF24">
    <property type="entry name" value="HTH-TYPE TRANSCRIPTIONAL REPRESSOR ALLR"/>
    <property type="match status" value="1"/>
</dbReference>
<evidence type="ECO:0000259" key="4">
    <source>
        <dbReference type="PROSITE" id="PS51077"/>
    </source>
</evidence>
<dbReference type="SUPFAM" id="SSF55781">
    <property type="entry name" value="GAF domain-like"/>
    <property type="match status" value="1"/>
</dbReference>
<dbReference type="PANTHER" id="PTHR30136">
    <property type="entry name" value="HELIX-TURN-HELIX TRANSCRIPTIONAL REGULATOR, ICLR FAMILY"/>
    <property type="match status" value="1"/>
</dbReference>
<dbReference type="Pfam" id="PF01614">
    <property type="entry name" value="IclR_C"/>
    <property type="match status" value="1"/>
</dbReference>
<dbReference type="InterPro" id="IPR029016">
    <property type="entry name" value="GAF-like_dom_sf"/>
</dbReference>
<keyword evidence="3" id="KW-0804">Transcription</keyword>
<evidence type="ECO:0000313" key="6">
    <source>
        <dbReference type="EMBL" id="TDC07747.1"/>
    </source>
</evidence>
<dbReference type="GO" id="GO:0045892">
    <property type="term" value="P:negative regulation of DNA-templated transcription"/>
    <property type="evidence" value="ECO:0007669"/>
    <property type="project" value="TreeGrafter"/>
</dbReference>
<dbReference type="InterPro" id="IPR005471">
    <property type="entry name" value="Tscrpt_reg_IclR_N"/>
</dbReference>
<dbReference type="InterPro" id="IPR036390">
    <property type="entry name" value="WH_DNA-bd_sf"/>
</dbReference>
<dbReference type="InterPro" id="IPR050707">
    <property type="entry name" value="HTH_MetabolicPath_Reg"/>
</dbReference>
<dbReference type="Gene3D" id="1.10.10.10">
    <property type="entry name" value="Winged helix-like DNA-binding domain superfamily/Winged helix DNA-binding domain"/>
    <property type="match status" value="1"/>
</dbReference>
<dbReference type="SUPFAM" id="SSF46785">
    <property type="entry name" value="Winged helix' DNA-binding domain"/>
    <property type="match status" value="1"/>
</dbReference>
<evidence type="ECO:0000256" key="2">
    <source>
        <dbReference type="ARBA" id="ARBA00023125"/>
    </source>
</evidence>
<feature type="domain" description="HTH iclR-type" evidence="4">
    <location>
        <begin position="79"/>
        <end position="146"/>
    </location>
</feature>
<dbReference type="GO" id="GO:0003677">
    <property type="term" value="F:DNA binding"/>
    <property type="evidence" value="ECO:0007669"/>
    <property type="project" value="UniProtKB-KW"/>
</dbReference>
<dbReference type="EMBL" id="SMJZ01000036">
    <property type="protein sequence ID" value="TDC07747.1"/>
    <property type="molecule type" value="Genomic_DNA"/>
</dbReference>
<evidence type="ECO:0000256" key="3">
    <source>
        <dbReference type="ARBA" id="ARBA00023163"/>
    </source>
</evidence>
<dbReference type="Pfam" id="PF09339">
    <property type="entry name" value="HTH_IclR"/>
    <property type="match status" value="1"/>
</dbReference>
<dbReference type="OrthoDB" id="4924204at2"/>
<reference evidence="6 7" key="1">
    <citation type="submission" date="2019-02" db="EMBL/GenBank/DDBJ databases">
        <title>Draft genome sequences of novel Actinobacteria.</title>
        <authorList>
            <person name="Sahin N."/>
            <person name="Ay H."/>
            <person name="Saygin H."/>
        </authorList>
    </citation>
    <scope>NUCLEOTIDE SEQUENCE [LARGE SCALE GENOMIC DNA]</scope>
    <source>
        <strain evidence="6 7">KC201</strain>
    </source>
</reference>
<protein>
    <submittedName>
        <fullName evidence="6">IclR family transcriptional regulator</fullName>
    </submittedName>
</protein>
<dbReference type="PROSITE" id="PS51078">
    <property type="entry name" value="ICLR_ED"/>
    <property type="match status" value="1"/>
</dbReference>
<dbReference type="Proteomes" id="UP000295157">
    <property type="component" value="Unassembled WGS sequence"/>
</dbReference>
<organism evidence="6 7">
    <name type="scientific">Nonomuraea longispora</name>
    <dbReference type="NCBI Taxonomy" id="1848320"/>
    <lineage>
        <taxon>Bacteria</taxon>
        <taxon>Bacillati</taxon>
        <taxon>Actinomycetota</taxon>
        <taxon>Actinomycetes</taxon>
        <taxon>Streptosporangiales</taxon>
        <taxon>Streptosporangiaceae</taxon>
        <taxon>Nonomuraea</taxon>
    </lineage>
</organism>
<dbReference type="InterPro" id="IPR014757">
    <property type="entry name" value="Tscrpt_reg_IclR_C"/>
</dbReference>
<name>A0A4R4NJS0_9ACTN</name>
<keyword evidence="2" id="KW-0238">DNA-binding</keyword>
<evidence type="ECO:0000256" key="1">
    <source>
        <dbReference type="ARBA" id="ARBA00023015"/>
    </source>
</evidence>
<evidence type="ECO:0000313" key="7">
    <source>
        <dbReference type="Proteomes" id="UP000295157"/>
    </source>
</evidence>
<dbReference type="AlphaFoldDB" id="A0A4R4NJS0"/>
<proteinExistence type="predicted"/>
<feature type="domain" description="IclR-ED" evidence="5">
    <location>
        <begin position="147"/>
        <end position="327"/>
    </location>
</feature>
<comment type="caution">
    <text evidence="6">The sequence shown here is derived from an EMBL/GenBank/DDBJ whole genome shotgun (WGS) entry which is preliminary data.</text>
</comment>
<evidence type="ECO:0000259" key="5">
    <source>
        <dbReference type="PROSITE" id="PS51078"/>
    </source>
</evidence>
<dbReference type="PROSITE" id="PS51077">
    <property type="entry name" value="HTH_ICLR"/>
    <property type="match status" value="1"/>
</dbReference>
<keyword evidence="1" id="KW-0805">Transcription regulation</keyword>
<accession>A0A4R4NJS0</accession>
<sequence length="342" mass="37205">MAIPTTTACSVAASERVSQRESTYSLKFMGVPASFTLAWVRKRMRLVAVSAKLGATSATVVQWFCYERTGMTDKPTVPSAGLRRDMEILELLAGHGDDRDADGFGVTWIAQRLGREKSQVSRALRALELEGMVERDPVTRRYRLGWRLFALAARTQHARLVQVAAPYLRGLTTTFDEDAYLCVLRGNLVLTLMSVPSSRIYHRVWEGISVPLLMAAAGRSLVADWDEQRVRDLLSATTLPSGLESAVGGTEEWLADLAHVRSCGYAVTDVELEDSTAGVSAPVRDHRGLITAAISVSVARTHPAARLHEIGAAVGETARQLSISLGLVPHGRPIMSPMRGSP</sequence>
<dbReference type="Gene3D" id="3.30.450.40">
    <property type="match status" value="1"/>
</dbReference>
<dbReference type="GO" id="GO:0003700">
    <property type="term" value="F:DNA-binding transcription factor activity"/>
    <property type="evidence" value="ECO:0007669"/>
    <property type="project" value="TreeGrafter"/>
</dbReference>
<dbReference type="SMART" id="SM00346">
    <property type="entry name" value="HTH_ICLR"/>
    <property type="match status" value="1"/>
</dbReference>
<dbReference type="InterPro" id="IPR036388">
    <property type="entry name" value="WH-like_DNA-bd_sf"/>
</dbReference>
<keyword evidence="7" id="KW-1185">Reference proteome</keyword>
<gene>
    <name evidence="6" type="ORF">E1267_12420</name>
</gene>